<dbReference type="OrthoDB" id="6744289at2759"/>
<dbReference type="Proteomes" id="UP000410492">
    <property type="component" value="Unassembled WGS sequence"/>
</dbReference>
<sequence>MKTLVILVLLFSLYVYTLCEKRCPSTICDDIKVKCQAVECSEGFVEIIVPELCRCCPYCYKLINGGGNCSNPWETVCANGYKCNIKGVCESSCTLRHH</sequence>
<reference evidence="2 3" key="1">
    <citation type="submission" date="2019-01" db="EMBL/GenBank/DDBJ databases">
        <authorList>
            <person name="Sayadi A."/>
        </authorList>
    </citation>
    <scope>NUCLEOTIDE SEQUENCE [LARGE SCALE GENOMIC DNA]</scope>
</reference>
<dbReference type="AlphaFoldDB" id="A0A653D9F8"/>
<evidence type="ECO:0008006" key="4">
    <source>
        <dbReference type="Google" id="ProtNLM"/>
    </source>
</evidence>
<evidence type="ECO:0000313" key="3">
    <source>
        <dbReference type="Proteomes" id="UP000410492"/>
    </source>
</evidence>
<proteinExistence type="predicted"/>
<gene>
    <name evidence="2" type="ORF">CALMAC_LOCUS15595</name>
</gene>
<feature type="signal peptide" evidence="1">
    <location>
        <begin position="1"/>
        <end position="19"/>
    </location>
</feature>
<protein>
    <recommendedName>
        <fullName evidence="4">IGFBP N-terminal domain-containing protein</fullName>
    </recommendedName>
</protein>
<feature type="chain" id="PRO_5024811732" description="IGFBP N-terminal domain-containing protein" evidence="1">
    <location>
        <begin position="20"/>
        <end position="98"/>
    </location>
</feature>
<keyword evidence="1" id="KW-0732">Signal</keyword>
<keyword evidence="3" id="KW-1185">Reference proteome</keyword>
<name>A0A653D9F8_CALMS</name>
<organism evidence="2 3">
    <name type="scientific">Callosobruchus maculatus</name>
    <name type="common">Southern cowpea weevil</name>
    <name type="synonym">Pulse bruchid</name>
    <dbReference type="NCBI Taxonomy" id="64391"/>
    <lineage>
        <taxon>Eukaryota</taxon>
        <taxon>Metazoa</taxon>
        <taxon>Ecdysozoa</taxon>
        <taxon>Arthropoda</taxon>
        <taxon>Hexapoda</taxon>
        <taxon>Insecta</taxon>
        <taxon>Pterygota</taxon>
        <taxon>Neoptera</taxon>
        <taxon>Endopterygota</taxon>
        <taxon>Coleoptera</taxon>
        <taxon>Polyphaga</taxon>
        <taxon>Cucujiformia</taxon>
        <taxon>Chrysomeloidea</taxon>
        <taxon>Chrysomelidae</taxon>
        <taxon>Bruchinae</taxon>
        <taxon>Bruchini</taxon>
        <taxon>Callosobruchus</taxon>
    </lineage>
</organism>
<evidence type="ECO:0000313" key="2">
    <source>
        <dbReference type="EMBL" id="VEN56794.1"/>
    </source>
</evidence>
<evidence type="ECO:0000256" key="1">
    <source>
        <dbReference type="SAM" id="SignalP"/>
    </source>
</evidence>
<accession>A0A653D9F8</accession>
<dbReference type="EMBL" id="CAACVG010010849">
    <property type="protein sequence ID" value="VEN56794.1"/>
    <property type="molecule type" value="Genomic_DNA"/>
</dbReference>